<evidence type="ECO:0000313" key="7">
    <source>
        <dbReference type="EMBL" id="CBS88694.1"/>
    </source>
</evidence>
<evidence type="ECO:0000256" key="1">
    <source>
        <dbReference type="ARBA" id="ARBA00022722"/>
    </source>
</evidence>
<dbReference type="REBASE" id="41753">
    <property type="entry name" value="V.Ali4BORF10441P"/>
</dbReference>
<geneLocation type="plasmid" evidence="7 8">
    <name>AZO_p1</name>
</geneLocation>
<evidence type="ECO:0000256" key="5">
    <source>
        <dbReference type="ARBA" id="ARBA00023204"/>
    </source>
</evidence>
<dbReference type="SUPFAM" id="SSF52980">
    <property type="entry name" value="Restriction endonuclease-like"/>
    <property type="match status" value="1"/>
</dbReference>
<sequence>MARIGPRDSKPEMIVRRLAHALGYRYRLHRRDLPGTPDMVFPRLRKAIFVHGCFWHRHDGCKYSTTPKTRTDFWEDKFKKNTERDTRKEQELRALGWDVLTIWECETRNPDFLNKKLSRWLGCEN</sequence>
<dbReference type="OrthoDB" id="9801520at2"/>
<keyword evidence="8" id="KW-1185">Reference proteome</keyword>
<dbReference type="EC" id="3.1.-.-" evidence="7"/>
<dbReference type="GO" id="GO:0004519">
    <property type="term" value="F:endonuclease activity"/>
    <property type="evidence" value="ECO:0007669"/>
    <property type="project" value="UniProtKB-KW"/>
</dbReference>
<organism evidence="7 8">
    <name type="scientific">Azospirillum lipoferum (strain 4B)</name>
    <dbReference type="NCBI Taxonomy" id="862719"/>
    <lineage>
        <taxon>Bacteria</taxon>
        <taxon>Pseudomonadati</taxon>
        <taxon>Pseudomonadota</taxon>
        <taxon>Alphaproteobacteria</taxon>
        <taxon>Rhodospirillales</taxon>
        <taxon>Azospirillaceae</taxon>
        <taxon>Azospirillum</taxon>
    </lineage>
</organism>
<keyword evidence="5" id="KW-0234">DNA repair</keyword>
<accession>G7ZAE3</accession>
<dbReference type="CDD" id="cd00221">
    <property type="entry name" value="Vsr"/>
    <property type="match status" value="1"/>
</dbReference>
<dbReference type="GO" id="GO:0016787">
    <property type="term" value="F:hydrolase activity"/>
    <property type="evidence" value="ECO:0007669"/>
    <property type="project" value="UniProtKB-KW"/>
</dbReference>
<name>G7ZAE3_AZOL4</name>
<dbReference type="InterPro" id="IPR004603">
    <property type="entry name" value="DNA_mismatch_endonuc_vsr"/>
</dbReference>
<keyword evidence="2 7" id="KW-0255">Endonuclease</keyword>
<evidence type="ECO:0000256" key="3">
    <source>
        <dbReference type="ARBA" id="ARBA00022763"/>
    </source>
</evidence>
<evidence type="ECO:0000256" key="4">
    <source>
        <dbReference type="ARBA" id="ARBA00022801"/>
    </source>
</evidence>
<evidence type="ECO:0000256" key="6">
    <source>
        <dbReference type="ARBA" id="ARBA00029466"/>
    </source>
</evidence>
<keyword evidence="4 7" id="KW-0378">Hydrolase</keyword>
<dbReference type="KEGG" id="ali:AZOLI_p10437"/>
<evidence type="ECO:0000256" key="2">
    <source>
        <dbReference type="ARBA" id="ARBA00022759"/>
    </source>
</evidence>
<protein>
    <submittedName>
        <fullName evidence="7">DNA mismatch endonuclease</fullName>
        <ecNumber evidence="7">3.1.-.-</ecNumber>
    </submittedName>
</protein>
<dbReference type="PIRSF" id="PIRSF018267">
    <property type="entry name" value="VSR_endonuc"/>
    <property type="match status" value="1"/>
</dbReference>
<dbReference type="GO" id="GO:0006298">
    <property type="term" value="P:mismatch repair"/>
    <property type="evidence" value="ECO:0007669"/>
    <property type="project" value="InterPro"/>
</dbReference>
<gene>
    <name evidence="7" type="primary">vsr</name>
    <name evidence="7" type="ordered locus">AZOLI_p10437</name>
</gene>
<keyword evidence="1" id="KW-0540">Nuclease</keyword>
<dbReference type="HOGENOM" id="CLU_111913_3_0_5"/>
<evidence type="ECO:0000313" key="8">
    <source>
        <dbReference type="Proteomes" id="UP000005667"/>
    </source>
</evidence>
<dbReference type="AlphaFoldDB" id="G7ZAE3"/>
<dbReference type="EMBL" id="FQ311869">
    <property type="protein sequence ID" value="CBS88694.1"/>
    <property type="molecule type" value="Genomic_DNA"/>
</dbReference>
<reference evidence="8" key="1">
    <citation type="journal article" date="2011" name="PLoS Genet.">
        <title>Azospirillum genomes reveal transition of bacteria from aquatic to terrestrial environments.</title>
        <authorList>
            <person name="Wisniewski-Dye F."/>
            <person name="Borziak K."/>
            <person name="Khalsa-Moyers G."/>
            <person name="Alexandre G."/>
            <person name="Sukharnikov L.O."/>
            <person name="Wuichet K."/>
            <person name="Hurst G.B."/>
            <person name="McDonald W.H."/>
            <person name="Robertson J.S."/>
            <person name="Barbe V."/>
            <person name="Calteau A."/>
            <person name="Rouy Z."/>
            <person name="Mangenot S."/>
            <person name="Prigent-Combaret C."/>
            <person name="Normand P."/>
            <person name="Boyer M."/>
            <person name="Siguier P."/>
            <person name="Dessaux Y."/>
            <person name="Elmerich C."/>
            <person name="Condemine G."/>
            <person name="Krishnen G."/>
            <person name="Kennedy I."/>
            <person name="Paterson A.H."/>
            <person name="Gonzalez V."/>
            <person name="Mavingui P."/>
            <person name="Zhulin I.B."/>
        </authorList>
    </citation>
    <scope>NUCLEOTIDE SEQUENCE [LARGE SCALE GENOMIC DNA]</scope>
    <source>
        <strain evidence="8">4B</strain>
    </source>
</reference>
<dbReference type="Pfam" id="PF03852">
    <property type="entry name" value="Vsr"/>
    <property type="match status" value="1"/>
</dbReference>
<dbReference type="Gene3D" id="3.40.960.10">
    <property type="entry name" value="VSR Endonuclease"/>
    <property type="match status" value="1"/>
</dbReference>
<proteinExistence type="inferred from homology"/>
<dbReference type="Proteomes" id="UP000005667">
    <property type="component" value="Plasmid AZO_p1"/>
</dbReference>
<dbReference type="NCBIfam" id="TIGR00632">
    <property type="entry name" value="vsr"/>
    <property type="match status" value="1"/>
</dbReference>
<keyword evidence="7" id="KW-0614">Plasmid</keyword>
<keyword evidence="3" id="KW-0227">DNA damage</keyword>
<dbReference type="InterPro" id="IPR011335">
    <property type="entry name" value="Restrct_endonuc-II-like"/>
</dbReference>
<comment type="similarity">
    <text evidence="6">Belongs to the Vsr family.</text>
</comment>